<sequence>MDDQQFNQRMALLKKSYERMESELDPQQVIQQIENEDAIRESHEINNTVPKSSTKWQKHAVWIASIASVLLVGILMSSYMFHPSTSVHSDEEKIESSYEEWFLSLQKKYLEKREKTRQELNIPEQDFRKLSFIGTADNRYNDKARNKKLVVNRMMDNPKYLVELEQEILDNLQTPRELIEQLNTFENSMSYEESRYFFSNYFYSTKDVLQYYTNQLSPYTSVLAQKEKNYPKELNQLIATAKKQYFELSNVGNNFSFRANPIFQKNSPAYAERLHSDILGLFKYLATGSLLEGENLRFSAEETVRILKLYERTLIMDLSIAGLDFLLRDLKKEFENTWLVLLKGTEDMSRYSPEHIEFLTAAANGKYGESMRLTAQFIVEEYNANKQSKTLDILTTKDIWLELLNLRDKVYIETEDGSAGLRIDFRWIYQTEALYNSYITSKDDTILDSLNPMNVVSLFLYAHGKGDQETAKRLLSQEVDLSKMVQFEGMEHFTILYATDASQTTIKAGVKPESVQLIGQHLTFQLGTATTGKGEKRCIITAISE</sequence>
<dbReference type="Proteomes" id="UP000094784">
    <property type="component" value="Unassembled WGS sequence"/>
</dbReference>
<dbReference type="EMBL" id="MECQ01000006">
    <property type="protein sequence ID" value="ODV53522.1"/>
    <property type="molecule type" value="Genomic_DNA"/>
</dbReference>
<dbReference type="OrthoDB" id="2725889at2"/>
<keyword evidence="1" id="KW-0472">Membrane</keyword>
<feature type="transmembrane region" description="Helical" evidence="1">
    <location>
        <begin position="60"/>
        <end position="81"/>
    </location>
</feature>
<keyword evidence="1" id="KW-1133">Transmembrane helix</keyword>
<keyword evidence="1" id="KW-0812">Transmembrane</keyword>
<organism evidence="2 3">
    <name type="scientific">Lysinibacillus fusiformis</name>
    <dbReference type="NCBI Taxonomy" id="28031"/>
    <lineage>
        <taxon>Bacteria</taxon>
        <taxon>Bacillati</taxon>
        <taxon>Bacillota</taxon>
        <taxon>Bacilli</taxon>
        <taxon>Bacillales</taxon>
        <taxon>Bacillaceae</taxon>
        <taxon>Lysinibacillus</taxon>
    </lineage>
</organism>
<evidence type="ECO:0000256" key="1">
    <source>
        <dbReference type="SAM" id="Phobius"/>
    </source>
</evidence>
<dbReference type="AlphaFoldDB" id="A0A1E4QZ82"/>
<reference evidence="2 3" key="1">
    <citation type="submission" date="2016-09" db="EMBL/GenBank/DDBJ databases">
        <title>Draft genome sequence of the soil isolate, Lysinibacillus fusiformis M5, a potential hypoxanthine producer.</title>
        <authorList>
            <person name="Gallegos-Monterrosa R."/>
            <person name="Maroti G."/>
            <person name="Balint B."/>
            <person name="Kovacs A.T."/>
        </authorList>
    </citation>
    <scope>NUCLEOTIDE SEQUENCE [LARGE SCALE GENOMIC DNA]</scope>
    <source>
        <strain evidence="2 3">M5</strain>
    </source>
</reference>
<evidence type="ECO:0000313" key="3">
    <source>
        <dbReference type="Proteomes" id="UP000094784"/>
    </source>
</evidence>
<comment type="caution">
    <text evidence="2">The sequence shown here is derived from an EMBL/GenBank/DDBJ whole genome shotgun (WGS) entry which is preliminary data.</text>
</comment>
<accession>A0A1E4QZ82</accession>
<dbReference type="RefSeq" id="WP_069482438.1">
    <property type="nucleotide sequence ID" value="NZ_KV766182.1"/>
</dbReference>
<gene>
    <name evidence="2" type="ORF">BG258_23155</name>
</gene>
<protein>
    <submittedName>
        <fullName evidence="2">Uncharacterized protein</fullName>
    </submittedName>
</protein>
<evidence type="ECO:0000313" key="2">
    <source>
        <dbReference type="EMBL" id="ODV53522.1"/>
    </source>
</evidence>
<name>A0A1E4QZ82_9BACI</name>
<proteinExistence type="predicted"/>